<sequence length="51" mass="5728">MLGESEEIILLFPIRDELPRSPLALLQNPVAIAAQCILLTLSNTLRNNRKK</sequence>
<dbReference type="EMBL" id="CP159837">
    <property type="protein sequence ID" value="XCM35439.1"/>
    <property type="molecule type" value="Genomic_DNA"/>
</dbReference>
<evidence type="ECO:0000313" key="1">
    <source>
        <dbReference type="EMBL" id="XCM35439.1"/>
    </source>
</evidence>
<name>A0AAU8JAU9_9CYAN</name>
<reference evidence="1" key="1">
    <citation type="submission" date="2024-07" db="EMBL/GenBank/DDBJ databases">
        <authorList>
            <person name="Kim Y.J."/>
            <person name="Jeong J.Y."/>
        </authorList>
    </citation>
    <scope>NUCLEOTIDE SEQUENCE</scope>
    <source>
        <strain evidence="1">GIHE-MW2</strain>
    </source>
</reference>
<gene>
    <name evidence="1" type="ORF">ABWT76_004119</name>
</gene>
<dbReference type="RefSeq" id="WP_156331642.1">
    <property type="nucleotide sequence ID" value="NZ_CP159837.1"/>
</dbReference>
<organism evidence="1">
    <name type="scientific">Planktothricoides raciborskii GIHE-MW2</name>
    <dbReference type="NCBI Taxonomy" id="2792601"/>
    <lineage>
        <taxon>Bacteria</taxon>
        <taxon>Bacillati</taxon>
        <taxon>Cyanobacteriota</taxon>
        <taxon>Cyanophyceae</taxon>
        <taxon>Oscillatoriophycideae</taxon>
        <taxon>Oscillatoriales</taxon>
        <taxon>Oscillatoriaceae</taxon>
        <taxon>Planktothricoides</taxon>
    </lineage>
</organism>
<dbReference type="AlphaFoldDB" id="A0AAU8JAU9"/>
<proteinExistence type="predicted"/>
<accession>A0AAU8JAU9</accession>
<protein>
    <submittedName>
        <fullName evidence="1">Uncharacterized protein</fullName>
    </submittedName>
</protein>